<dbReference type="Proteomes" id="UP001050691">
    <property type="component" value="Unassembled WGS sequence"/>
</dbReference>
<protein>
    <submittedName>
        <fullName evidence="1">Uncharacterized protein</fullName>
    </submittedName>
</protein>
<comment type="caution">
    <text evidence="1">The sequence shown here is derived from an EMBL/GenBank/DDBJ whole genome shotgun (WGS) entry which is preliminary data.</text>
</comment>
<evidence type="ECO:0000313" key="1">
    <source>
        <dbReference type="EMBL" id="GJJ09735.1"/>
    </source>
</evidence>
<accession>A0AAV5A622</accession>
<proteinExistence type="predicted"/>
<name>A0AAV5A622_9AGAM</name>
<gene>
    <name evidence="1" type="ORF">Clacol_003959</name>
</gene>
<organism evidence="1 2">
    <name type="scientific">Clathrus columnatus</name>
    <dbReference type="NCBI Taxonomy" id="1419009"/>
    <lineage>
        <taxon>Eukaryota</taxon>
        <taxon>Fungi</taxon>
        <taxon>Dikarya</taxon>
        <taxon>Basidiomycota</taxon>
        <taxon>Agaricomycotina</taxon>
        <taxon>Agaricomycetes</taxon>
        <taxon>Phallomycetidae</taxon>
        <taxon>Phallales</taxon>
        <taxon>Clathraceae</taxon>
        <taxon>Clathrus</taxon>
    </lineage>
</organism>
<dbReference type="EMBL" id="BPWL01000004">
    <property type="protein sequence ID" value="GJJ09735.1"/>
    <property type="molecule type" value="Genomic_DNA"/>
</dbReference>
<evidence type="ECO:0000313" key="2">
    <source>
        <dbReference type="Proteomes" id="UP001050691"/>
    </source>
</evidence>
<keyword evidence="2" id="KW-1185">Reference proteome</keyword>
<dbReference type="Gene3D" id="1.20.930.60">
    <property type="match status" value="1"/>
</dbReference>
<reference evidence="1" key="1">
    <citation type="submission" date="2021-10" db="EMBL/GenBank/DDBJ databases">
        <title>De novo Genome Assembly of Clathrus columnatus (Basidiomycota, Fungi) Using Illumina and Nanopore Sequence Data.</title>
        <authorList>
            <person name="Ogiso-Tanaka E."/>
            <person name="Itagaki H."/>
            <person name="Hosoya T."/>
            <person name="Hosaka K."/>
        </authorList>
    </citation>
    <scope>NUCLEOTIDE SEQUENCE</scope>
    <source>
        <strain evidence="1">MO-923</strain>
    </source>
</reference>
<sequence length="81" mass="9344">MDYNPPYPPYDPTDKNGYETVVKRWPIILTSLIDTVQHEIDSLSSTKEKAQQNHDRIVEGKAIVNTMKKLKESMARNDPLE</sequence>
<dbReference type="AlphaFoldDB" id="A0AAV5A622"/>